<protein>
    <submittedName>
        <fullName evidence="1">Uncharacterized protein</fullName>
    </submittedName>
</protein>
<comment type="caution">
    <text evidence="1">The sequence shown here is derived from an EMBL/GenBank/DDBJ whole genome shotgun (WGS) entry which is preliminary data.</text>
</comment>
<sequence>MRKFMSMAKRKQHTLPKWITIAIAVALLLTIVVLFKIKTQQSPRLESGYQTYQDPTYGLTIQYPGEWEIRKDTQVFENGDAIAFGISGPTQKKNTELTDGAQVAIAKPFTIKTDLPTWIKEYFPPQATLSKMTLTQQPFESVENCSRLGCMTYYFTVVNNQVNGAAIFTEGPDKDKMVYENATLYMLKSLRFTDTKNGGVSKEEAITKVKTLPDVIDYLKRVPQGVVAINGEEDDTFLIQVYEFKNGHTATYNWYSIDKATGVVEKQF</sequence>
<accession>A0A1F6B0E7</accession>
<dbReference type="Proteomes" id="UP000176409">
    <property type="component" value="Unassembled WGS sequence"/>
</dbReference>
<dbReference type="EMBL" id="MFJZ01000032">
    <property type="protein sequence ID" value="OGG30027.1"/>
    <property type="molecule type" value="Genomic_DNA"/>
</dbReference>
<gene>
    <name evidence="1" type="ORF">A2973_05270</name>
</gene>
<dbReference type="AlphaFoldDB" id="A0A1F6B0E7"/>
<dbReference type="STRING" id="1798396.A2973_05270"/>
<proteinExistence type="predicted"/>
<evidence type="ECO:0000313" key="1">
    <source>
        <dbReference type="EMBL" id="OGG30027.1"/>
    </source>
</evidence>
<name>A0A1F6B0E7_9BACT</name>
<organism evidence="1 2">
    <name type="scientific">Candidatus Gottesmanbacteria bacterium RIFCSPLOWO2_01_FULL_49_10</name>
    <dbReference type="NCBI Taxonomy" id="1798396"/>
    <lineage>
        <taxon>Bacteria</taxon>
        <taxon>Candidatus Gottesmaniibacteriota</taxon>
    </lineage>
</organism>
<reference evidence="1 2" key="1">
    <citation type="journal article" date="2016" name="Nat. Commun.">
        <title>Thousands of microbial genomes shed light on interconnected biogeochemical processes in an aquifer system.</title>
        <authorList>
            <person name="Anantharaman K."/>
            <person name="Brown C.T."/>
            <person name="Hug L.A."/>
            <person name="Sharon I."/>
            <person name="Castelle C.J."/>
            <person name="Probst A.J."/>
            <person name="Thomas B.C."/>
            <person name="Singh A."/>
            <person name="Wilkins M.J."/>
            <person name="Karaoz U."/>
            <person name="Brodie E.L."/>
            <person name="Williams K.H."/>
            <person name="Hubbard S.S."/>
            <person name="Banfield J.F."/>
        </authorList>
    </citation>
    <scope>NUCLEOTIDE SEQUENCE [LARGE SCALE GENOMIC DNA]</scope>
</reference>
<evidence type="ECO:0000313" key="2">
    <source>
        <dbReference type="Proteomes" id="UP000176409"/>
    </source>
</evidence>